<dbReference type="InterPro" id="IPR009056">
    <property type="entry name" value="Cyt_c-like_dom"/>
</dbReference>
<proteinExistence type="predicted"/>
<keyword evidence="2" id="KW-0349">Heme</keyword>
<name>A0A0F9ILX4_9ZZZZ</name>
<gene>
    <name evidence="7" type="ORF">LCGC14_1926880</name>
</gene>
<dbReference type="AlphaFoldDB" id="A0A0F9ILX4"/>
<dbReference type="PANTHER" id="PTHR37823">
    <property type="entry name" value="CYTOCHROME C-553-LIKE"/>
    <property type="match status" value="1"/>
</dbReference>
<reference evidence="7" key="1">
    <citation type="journal article" date="2015" name="Nature">
        <title>Complex archaea that bridge the gap between prokaryotes and eukaryotes.</title>
        <authorList>
            <person name="Spang A."/>
            <person name="Saw J.H."/>
            <person name="Jorgensen S.L."/>
            <person name="Zaremba-Niedzwiedzka K."/>
            <person name="Martijn J."/>
            <person name="Lind A.E."/>
            <person name="van Eijk R."/>
            <person name="Schleper C."/>
            <person name="Guy L."/>
            <person name="Ettema T.J."/>
        </authorList>
    </citation>
    <scope>NUCLEOTIDE SEQUENCE</scope>
</reference>
<dbReference type="GO" id="GO:0046872">
    <property type="term" value="F:metal ion binding"/>
    <property type="evidence" value="ECO:0007669"/>
    <property type="project" value="UniProtKB-KW"/>
</dbReference>
<dbReference type="Gene3D" id="1.10.760.10">
    <property type="entry name" value="Cytochrome c-like domain"/>
    <property type="match status" value="5"/>
</dbReference>
<dbReference type="InterPro" id="IPR036280">
    <property type="entry name" value="Multihaem_cyt_sf"/>
</dbReference>
<dbReference type="PROSITE" id="PS51007">
    <property type="entry name" value="CYTC"/>
    <property type="match status" value="5"/>
</dbReference>
<dbReference type="EMBL" id="LAZR01020627">
    <property type="protein sequence ID" value="KKL88222.1"/>
    <property type="molecule type" value="Genomic_DNA"/>
</dbReference>
<dbReference type="PANTHER" id="PTHR37823:SF1">
    <property type="entry name" value="CYTOCHROME C-553-LIKE"/>
    <property type="match status" value="1"/>
</dbReference>
<evidence type="ECO:0000256" key="1">
    <source>
        <dbReference type="ARBA" id="ARBA00022448"/>
    </source>
</evidence>
<comment type="caution">
    <text evidence="7">The sequence shown here is derived from an EMBL/GenBank/DDBJ whole genome shotgun (WGS) entry which is preliminary data.</text>
</comment>
<feature type="domain" description="Cytochrome c" evidence="6">
    <location>
        <begin position="484"/>
        <end position="565"/>
    </location>
</feature>
<feature type="domain" description="Cytochrome c" evidence="6">
    <location>
        <begin position="163"/>
        <end position="243"/>
    </location>
</feature>
<sequence>VPQPFKVHPDVDLHPIENFGCTICHGGWPMATTLEKSHGPTENWEEAIYHENFLQKSCSLCHGDYIRDQAPVLAQGRETFKKLGCRGCHKVKGIERVKNGPPLKNIGAKVKKDWLYRWLLDPKGTISNAKMPDFKLTDQMAADVTRFLFSRTRSKQNNKEVIGSYERGKKIFRNSECDSCHPIRGRGADDGPDLGKISSKVHSQWLFSWLKNPKSWRSKTQMPTFGFSDQEIRDLVTFLAEEYIDPDLQIKTAEKQIKMIETADVKRGKELISQYGCTGCHEIDGVDDQAETGLELTAISDVHRSKINFGVLKASYKDRTVPNWLYNKMKNPRAVGLDPKMPDFGLSDKEVEAMTTYLLSLTADEVPSYFKLPLGNPPSNYAPQGEFGKILDKYQCFTCHMMMGKGAAHGPDLTTEGSRIQQRWLQKYLKEPFGIRPTAHERMPNFRLSDSEIKSIYSYFRTTFIDDRVEALSETVGEIDFDESMVEAGRKLYFEKYACIACHQINSKGGMIGPDLSRVGDRLRPEWIAYHLRDPKAFVNNSPEPVYNFKENEIKELTAFLVNQKETD</sequence>
<dbReference type="InterPro" id="IPR051811">
    <property type="entry name" value="Cytochrome_c550/c551-like"/>
</dbReference>
<dbReference type="GO" id="GO:0009055">
    <property type="term" value="F:electron transfer activity"/>
    <property type="evidence" value="ECO:0007669"/>
    <property type="project" value="InterPro"/>
</dbReference>
<dbReference type="GO" id="GO:0020037">
    <property type="term" value="F:heme binding"/>
    <property type="evidence" value="ECO:0007669"/>
    <property type="project" value="InterPro"/>
</dbReference>
<keyword evidence="3" id="KW-0479">Metal-binding</keyword>
<dbReference type="SUPFAM" id="SSF48695">
    <property type="entry name" value="Multiheme cytochromes"/>
    <property type="match status" value="1"/>
</dbReference>
<dbReference type="CDD" id="cd08168">
    <property type="entry name" value="Cytochrom_C3"/>
    <property type="match status" value="1"/>
</dbReference>
<feature type="domain" description="Cytochrome c" evidence="6">
    <location>
        <begin position="263"/>
        <end position="362"/>
    </location>
</feature>
<evidence type="ECO:0000259" key="6">
    <source>
        <dbReference type="PROSITE" id="PS51007"/>
    </source>
</evidence>
<feature type="domain" description="Cytochrome c" evidence="6">
    <location>
        <begin position="71"/>
        <end position="152"/>
    </location>
</feature>
<evidence type="ECO:0000256" key="2">
    <source>
        <dbReference type="ARBA" id="ARBA00022617"/>
    </source>
</evidence>
<protein>
    <recommendedName>
        <fullName evidence="6">Cytochrome c domain-containing protein</fullName>
    </recommendedName>
</protein>
<evidence type="ECO:0000313" key="7">
    <source>
        <dbReference type="EMBL" id="KKL88222.1"/>
    </source>
</evidence>
<evidence type="ECO:0000256" key="5">
    <source>
        <dbReference type="ARBA" id="ARBA00023004"/>
    </source>
</evidence>
<keyword evidence="5" id="KW-0408">Iron</keyword>
<feature type="non-terminal residue" evidence="7">
    <location>
        <position position="1"/>
    </location>
</feature>
<dbReference type="Pfam" id="PF00034">
    <property type="entry name" value="Cytochrom_C"/>
    <property type="match status" value="5"/>
</dbReference>
<dbReference type="InterPro" id="IPR036909">
    <property type="entry name" value="Cyt_c-like_dom_sf"/>
</dbReference>
<evidence type="ECO:0000256" key="4">
    <source>
        <dbReference type="ARBA" id="ARBA00022982"/>
    </source>
</evidence>
<keyword evidence="4" id="KW-0249">Electron transport</keyword>
<keyword evidence="1" id="KW-0813">Transport</keyword>
<accession>A0A0F9ILX4</accession>
<evidence type="ECO:0000256" key="3">
    <source>
        <dbReference type="ARBA" id="ARBA00022723"/>
    </source>
</evidence>
<dbReference type="SUPFAM" id="SSF46626">
    <property type="entry name" value="Cytochrome c"/>
    <property type="match status" value="5"/>
</dbReference>
<organism evidence="7">
    <name type="scientific">marine sediment metagenome</name>
    <dbReference type="NCBI Taxonomy" id="412755"/>
    <lineage>
        <taxon>unclassified sequences</taxon>
        <taxon>metagenomes</taxon>
        <taxon>ecological metagenomes</taxon>
    </lineage>
</organism>
<feature type="domain" description="Cytochrome c" evidence="6">
    <location>
        <begin position="383"/>
        <end position="464"/>
    </location>
</feature>